<dbReference type="EMBL" id="JAUFQC010000001">
    <property type="protein sequence ID" value="MDN3609642.1"/>
    <property type="molecule type" value="Genomic_DNA"/>
</dbReference>
<sequence length="54" mass="6192">MVWGSDGLHQQRFFTEATFSLPNLAAQCDDFEEVFEAMGLQLKGVRSRLLVSEW</sequence>
<evidence type="ECO:0000313" key="2">
    <source>
        <dbReference type="Proteomes" id="UP001238540"/>
    </source>
</evidence>
<proteinExistence type="predicted"/>
<organism evidence="1 2">
    <name type="scientific">Vibrio ostreicida</name>
    <dbReference type="NCBI Taxonomy" id="526588"/>
    <lineage>
        <taxon>Bacteria</taxon>
        <taxon>Pseudomonadati</taxon>
        <taxon>Pseudomonadota</taxon>
        <taxon>Gammaproteobacteria</taxon>
        <taxon>Vibrionales</taxon>
        <taxon>Vibrionaceae</taxon>
        <taxon>Vibrio</taxon>
    </lineage>
</organism>
<gene>
    <name evidence="1" type="ORF">QWZ16_07995</name>
</gene>
<protein>
    <submittedName>
        <fullName evidence="1">Uncharacterized protein</fullName>
    </submittedName>
</protein>
<name>A0ABT8BS50_9VIBR</name>
<evidence type="ECO:0000313" key="1">
    <source>
        <dbReference type="EMBL" id="MDN3609642.1"/>
    </source>
</evidence>
<keyword evidence="2" id="KW-1185">Reference proteome</keyword>
<comment type="caution">
    <text evidence="1">The sequence shown here is derived from an EMBL/GenBank/DDBJ whole genome shotgun (WGS) entry which is preliminary data.</text>
</comment>
<dbReference type="Proteomes" id="UP001238540">
    <property type="component" value="Unassembled WGS sequence"/>
</dbReference>
<accession>A0ABT8BS50</accession>
<dbReference type="RefSeq" id="WP_170882993.1">
    <property type="nucleotide sequence ID" value="NZ_JABEYA020000007.1"/>
</dbReference>
<reference evidence="2" key="1">
    <citation type="journal article" date="2019" name="Int. J. Syst. Evol. Microbiol.">
        <title>The Global Catalogue of Microorganisms (GCM) 10K type strain sequencing project: providing services to taxonomists for standard genome sequencing and annotation.</title>
        <authorList>
            <consortium name="The Broad Institute Genomics Platform"/>
            <consortium name="The Broad Institute Genome Sequencing Center for Infectious Disease"/>
            <person name="Wu L."/>
            <person name="Ma J."/>
        </authorList>
    </citation>
    <scope>NUCLEOTIDE SEQUENCE [LARGE SCALE GENOMIC DNA]</scope>
    <source>
        <strain evidence="2">CECT 7398</strain>
    </source>
</reference>